<feature type="compositionally biased region" description="Basic and acidic residues" evidence="1">
    <location>
        <begin position="212"/>
        <end position="233"/>
    </location>
</feature>
<evidence type="ECO:0000313" key="3">
    <source>
        <dbReference type="Proteomes" id="UP000001745"/>
    </source>
</evidence>
<accession>B8MER7</accession>
<evidence type="ECO:0000256" key="1">
    <source>
        <dbReference type="SAM" id="MobiDB-lite"/>
    </source>
</evidence>
<name>B8MER7_TALSN</name>
<dbReference type="Proteomes" id="UP000001745">
    <property type="component" value="Unassembled WGS sequence"/>
</dbReference>
<gene>
    <name evidence="2" type="ORF">TSTA_020090</name>
</gene>
<feature type="region of interest" description="Disordered" evidence="1">
    <location>
        <begin position="199"/>
        <end position="233"/>
    </location>
</feature>
<reference evidence="3" key="1">
    <citation type="journal article" date="2015" name="Genome Announc.">
        <title>Genome sequence of the AIDS-associated pathogen Penicillium marneffei (ATCC18224) and its near taxonomic relative Talaromyces stipitatus (ATCC10500).</title>
        <authorList>
            <person name="Nierman W.C."/>
            <person name="Fedorova-Abrams N.D."/>
            <person name="Andrianopoulos A."/>
        </authorList>
    </citation>
    <scope>NUCLEOTIDE SEQUENCE [LARGE SCALE GENOMIC DNA]</scope>
    <source>
        <strain evidence="3">ATCC 10500 / CBS 375.48 / QM 6759 / NRRL 1006</strain>
    </source>
</reference>
<feature type="region of interest" description="Disordered" evidence="1">
    <location>
        <begin position="763"/>
        <end position="783"/>
    </location>
</feature>
<dbReference type="RefSeq" id="XP_002484184.1">
    <property type="nucleotide sequence ID" value="XM_002484139.1"/>
</dbReference>
<dbReference type="HOGENOM" id="CLU_013726_0_0_1"/>
<dbReference type="OrthoDB" id="5371510at2759"/>
<dbReference type="eggNOG" id="ENOG502S984">
    <property type="taxonomic scope" value="Eukaryota"/>
</dbReference>
<sequence length="783" mass="87904">MQSSNQQAILGSHYTSPLNSTNTVALGDPDSIDGNLRMPLLLFTDDEADTLVYIEPGPQPNAEPTNHQSRRWVFGSQEKVQAIPHRIHSRKLLDTGSEVLKDLFRPRTQARVRKRYGLTDNMSPGVKYAIDLTPPSEGDEAVIFMTELSCPMGVRRWSQMQSRWSLPTSCVSGQDEIEWILTEIEATRDPIIVESEDATTLKQKRKARRKEAKQQAKQEEKQAKANDKPEAKAVPRRVMNFQGNLPTLRADLDPMTPYSESEESTPNQPKELQEPEIPKKTTKRLPGLPLDYSPIRHRTGLERLLHAIEGLDPKLDTAPKLWTYFALAKILKVATHPAVGDHILVWLYTQSNTMFIEVNPELAYQIACGLQNRALCQTSFAILVGEESLMVLDSLIDSQVPKRRARTIHGRFRESLDDTEVQRVEYASKVFLDRILNEFVKLAGTRMEWVEDILRSHFTRVWWIDLAPHKQAIDELAHLCKLFPSTDTMDYPGIDYYAAHSVLPRFCRVLTRGFWKSLAMILPTPTEAHTWACPSLRDLAPALSILEDEGNAIIRHVSTEELYATLDKFYLAAEQLSFDFSTFTLAVGNYLDRLASRIAGPPQYEQEPHSNPFEVPFEIVDTLVCLQDEEFKFLPLWAGGNDDGTGGVFDDHSVPILEEGGFSTAGPSVRLGNNAQYPDDVASMDSFESIRPDEAASTVQRASHEATASHATTTTATVVSATMSTISEFELVGAVQDLDIRSTNGSVMADDDTEMKENVDEDEFDFFDDDDDNDTIGNSPDLE</sequence>
<dbReference type="OMA" id="TELSCPM"/>
<organism evidence="2 3">
    <name type="scientific">Talaromyces stipitatus (strain ATCC 10500 / CBS 375.48 / QM 6759 / NRRL 1006)</name>
    <name type="common">Penicillium stipitatum</name>
    <dbReference type="NCBI Taxonomy" id="441959"/>
    <lineage>
        <taxon>Eukaryota</taxon>
        <taxon>Fungi</taxon>
        <taxon>Dikarya</taxon>
        <taxon>Ascomycota</taxon>
        <taxon>Pezizomycotina</taxon>
        <taxon>Eurotiomycetes</taxon>
        <taxon>Eurotiomycetidae</taxon>
        <taxon>Eurotiales</taxon>
        <taxon>Trichocomaceae</taxon>
        <taxon>Talaromyces</taxon>
        <taxon>Talaromyces sect. Talaromyces</taxon>
    </lineage>
</organism>
<dbReference type="InParanoid" id="B8MER7"/>
<dbReference type="VEuPathDB" id="FungiDB:TSTA_020090"/>
<keyword evidence="3" id="KW-1185">Reference proteome</keyword>
<dbReference type="GeneID" id="8108820"/>
<dbReference type="PhylomeDB" id="B8MER7"/>
<protein>
    <submittedName>
        <fullName evidence="2">Uncharacterized protein</fullName>
    </submittedName>
</protein>
<feature type="compositionally biased region" description="Acidic residues" evidence="1">
    <location>
        <begin position="763"/>
        <end position="774"/>
    </location>
</feature>
<evidence type="ECO:0000313" key="2">
    <source>
        <dbReference type="EMBL" id="EED16950.1"/>
    </source>
</evidence>
<feature type="compositionally biased region" description="Basic residues" evidence="1">
    <location>
        <begin position="202"/>
        <end position="211"/>
    </location>
</feature>
<dbReference type="EMBL" id="EQ962656">
    <property type="protein sequence ID" value="EED16950.1"/>
    <property type="molecule type" value="Genomic_DNA"/>
</dbReference>
<proteinExistence type="predicted"/>
<dbReference type="AlphaFoldDB" id="B8MER7"/>
<feature type="region of interest" description="Disordered" evidence="1">
    <location>
        <begin position="249"/>
        <end position="291"/>
    </location>
</feature>